<feature type="transmembrane region" description="Helical" evidence="1">
    <location>
        <begin position="40"/>
        <end position="59"/>
    </location>
</feature>
<evidence type="ECO:0000313" key="3">
    <source>
        <dbReference type="Proteomes" id="UP000076079"/>
    </source>
</evidence>
<feature type="transmembrane region" description="Helical" evidence="1">
    <location>
        <begin position="6"/>
        <end position="28"/>
    </location>
</feature>
<feature type="transmembrane region" description="Helical" evidence="1">
    <location>
        <begin position="119"/>
        <end position="135"/>
    </location>
</feature>
<organism evidence="2 3">
    <name type="scientific">Luteitalea pratensis</name>
    <dbReference type="NCBI Taxonomy" id="1855912"/>
    <lineage>
        <taxon>Bacteria</taxon>
        <taxon>Pseudomonadati</taxon>
        <taxon>Acidobacteriota</taxon>
        <taxon>Vicinamibacteria</taxon>
        <taxon>Vicinamibacterales</taxon>
        <taxon>Vicinamibacteraceae</taxon>
        <taxon>Luteitalea</taxon>
    </lineage>
</organism>
<keyword evidence="1" id="KW-1133">Transmembrane helix</keyword>
<protein>
    <submittedName>
        <fullName evidence="2">Putative membrane protein</fullName>
    </submittedName>
</protein>
<evidence type="ECO:0000313" key="2">
    <source>
        <dbReference type="EMBL" id="AMY12682.1"/>
    </source>
</evidence>
<name>A0A143PVS5_LUTPR</name>
<dbReference type="PANTHER" id="PTHR37692">
    <property type="entry name" value="HYPOTHETICAL MEMBRANE SPANNING PROTEIN"/>
    <property type="match status" value="1"/>
</dbReference>
<dbReference type="KEGG" id="abac:LuPra_05964"/>
<proteinExistence type="predicted"/>
<sequence>MTVSDLPALNASLNALASLFLLAGYVFVRQRKIGAHRACMLGALATSALFLTSYLIYHYNVGSRPFTGTGSIRLVYFAILISHVLLAIAIVPMVLVTVSRALTRRFDRHRRIARITWPLWMYVSVTGVIVYVMLYRM</sequence>
<gene>
    <name evidence="2" type="ORF">LuPra_05964</name>
</gene>
<keyword evidence="3" id="KW-1185">Reference proteome</keyword>
<feature type="transmembrane region" description="Helical" evidence="1">
    <location>
        <begin position="74"/>
        <end position="98"/>
    </location>
</feature>
<dbReference type="EMBL" id="CP015136">
    <property type="protein sequence ID" value="AMY12682.1"/>
    <property type="molecule type" value="Genomic_DNA"/>
</dbReference>
<dbReference type="STRING" id="1855912.LuPra_05964"/>
<reference evidence="3" key="2">
    <citation type="submission" date="2016-04" db="EMBL/GenBank/DDBJ databases">
        <title>First Complete Genome Sequence of a Subdivision 6 Acidobacterium.</title>
        <authorList>
            <person name="Huang S."/>
            <person name="Vieira S."/>
            <person name="Bunk B."/>
            <person name="Riedel T."/>
            <person name="Sproeer C."/>
            <person name="Overmann J."/>
        </authorList>
    </citation>
    <scope>NUCLEOTIDE SEQUENCE [LARGE SCALE GENOMIC DNA]</scope>
    <source>
        <strain evidence="3">DSM 100886 HEG_-6_39</strain>
    </source>
</reference>
<evidence type="ECO:0000256" key="1">
    <source>
        <dbReference type="SAM" id="Phobius"/>
    </source>
</evidence>
<dbReference type="InterPro" id="IPR007352">
    <property type="entry name" value="DUF420"/>
</dbReference>
<dbReference type="RefSeq" id="WP_110174118.1">
    <property type="nucleotide sequence ID" value="NZ_CP015136.1"/>
</dbReference>
<dbReference type="Pfam" id="PF04238">
    <property type="entry name" value="DUF420"/>
    <property type="match status" value="1"/>
</dbReference>
<keyword evidence="1" id="KW-0812">Transmembrane</keyword>
<dbReference type="PATRIC" id="fig|1813736.3.peg.6266"/>
<reference evidence="2 3" key="1">
    <citation type="journal article" date="2016" name="Genome Announc.">
        <title>First Complete Genome Sequence of a Subdivision 6 Acidobacterium Strain.</title>
        <authorList>
            <person name="Huang S."/>
            <person name="Vieira S."/>
            <person name="Bunk B."/>
            <person name="Riedel T."/>
            <person name="Sproer C."/>
            <person name="Overmann J."/>
        </authorList>
    </citation>
    <scope>NUCLEOTIDE SEQUENCE [LARGE SCALE GENOMIC DNA]</scope>
    <source>
        <strain evidence="3">DSM 100886 HEG_-6_39</strain>
    </source>
</reference>
<dbReference type="OrthoDB" id="9811380at2"/>
<dbReference type="AlphaFoldDB" id="A0A143PVS5"/>
<accession>A0A143PVS5</accession>
<dbReference type="Proteomes" id="UP000076079">
    <property type="component" value="Chromosome"/>
</dbReference>
<keyword evidence="1" id="KW-0472">Membrane</keyword>
<dbReference type="PANTHER" id="PTHR37692:SF1">
    <property type="entry name" value="DUF420 DOMAIN-CONTAINING PROTEIN"/>
    <property type="match status" value="1"/>
</dbReference>